<dbReference type="GO" id="GO:0051298">
    <property type="term" value="P:centrosome duplication"/>
    <property type="evidence" value="ECO:0007669"/>
    <property type="project" value="TreeGrafter"/>
</dbReference>
<dbReference type="PANTHER" id="PTHR12436:SF38">
    <property type="entry name" value="SAC3 DOMAIN-CONTAINING PROTEIN 1"/>
    <property type="match status" value="1"/>
</dbReference>
<dbReference type="OrthoDB" id="264795at2759"/>
<keyword evidence="4" id="KW-1185">Reference proteome</keyword>
<gene>
    <name evidence="3" type="primary">8239337</name>
    <name evidence="2" type="ORF">Phum_PHUM126750</name>
</gene>
<reference evidence="3" key="3">
    <citation type="submission" date="2021-02" db="UniProtKB">
        <authorList>
            <consortium name="EnsemblMetazoa"/>
        </authorList>
    </citation>
    <scope>IDENTIFICATION</scope>
    <source>
        <strain evidence="3">USDA</strain>
    </source>
</reference>
<evidence type="ECO:0000259" key="1">
    <source>
        <dbReference type="Pfam" id="PF03399"/>
    </source>
</evidence>
<protein>
    <submittedName>
        <fullName evidence="2 3">80 kD MCM3-associated protein, putative</fullName>
    </submittedName>
</protein>
<dbReference type="EnsemblMetazoa" id="PHUM126750-RA">
    <property type="protein sequence ID" value="PHUM126750-PA"/>
    <property type="gene ID" value="PHUM126750"/>
</dbReference>
<dbReference type="AlphaFoldDB" id="E0VDX8"/>
<proteinExistence type="predicted"/>
<dbReference type="HOGENOM" id="CLU_047746_0_0_1"/>
<sequence length="289" mass="33835">MDDFCIRGTCQTMCPLREAQQREKEKLLHKLEIKLGTECHSTPKFDIDKIVKCFNRSAAGKETSDPCNLRPFPVLLKTIQYLYKKVFPLHKEKPIFVYDFMFDRFRSSLLVCYNDCECGDLNNRWEIESSYLLFNLGNVESLMQGVRNDILKTNKIYKICLKLSFHWYLKNFIRVFKLLVDLPPLLLCVICTLIPEIRKYALQSMNFAFSSQNSAYPLDHLCDLLLFESVGHAEKECSHYNIKINDGKVKFIKKDFDLNVKCGKGVRLKWIDKKLNDVDIEHLLCYGND</sequence>
<evidence type="ECO:0000313" key="3">
    <source>
        <dbReference type="EnsemblMetazoa" id="PHUM126750-PA"/>
    </source>
</evidence>
<dbReference type="EMBL" id="DS235088">
    <property type="protein sequence ID" value="EEB11584.1"/>
    <property type="molecule type" value="Genomic_DNA"/>
</dbReference>
<feature type="domain" description="SAC3/GANP/THP3 conserved" evidence="1">
    <location>
        <begin position="13"/>
        <end position="107"/>
    </location>
</feature>
<dbReference type="eggNOG" id="KOG1860">
    <property type="taxonomic scope" value="Eukaryota"/>
</dbReference>
<dbReference type="GO" id="GO:0005813">
    <property type="term" value="C:centrosome"/>
    <property type="evidence" value="ECO:0007669"/>
    <property type="project" value="TreeGrafter"/>
</dbReference>
<dbReference type="RefSeq" id="XP_002424322.1">
    <property type="nucleotide sequence ID" value="XM_002424277.1"/>
</dbReference>
<dbReference type="KEGG" id="phu:Phum_PHUM126750"/>
<name>E0VDX8_PEDHC</name>
<reference evidence="2" key="2">
    <citation type="submission" date="2007-04" db="EMBL/GenBank/DDBJ databases">
        <title>The genome of the human body louse.</title>
        <authorList>
            <consortium name="The Human Body Louse Genome Consortium"/>
            <person name="Kirkness E."/>
            <person name="Walenz B."/>
            <person name="Hass B."/>
            <person name="Bruggner R."/>
            <person name="Strausberg R."/>
        </authorList>
    </citation>
    <scope>NUCLEOTIDE SEQUENCE</scope>
    <source>
        <strain evidence="2">USDA</strain>
    </source>
</reference>
<dbReference type="InterPro" id="IPR005062">
    <property type="entry name" value="SAC3/GANP/THP3_conserved"/>
</dbReference>
<evidence type="ECO:0000313" key="2">
    <source>
        <dbReference type="EMBL" id="EEB11584.1"/>
    </source>
</evidence>
<dbReference type="EMBL" id="AAZO01001486">
    <property type="status" value="NOT_ANNOTATED_CDS"/>
    <property type="molecule type" value="Genomic_DNA"/>
</dbReference>
<dbReference type="Pfam" id="PF03399">
    <property type="entry name" value="SAC3_GANP"/>
    <property type="match status" value="2"/>
</dbReference>
<reference evidence="2" key="1">
    <citation type="submission" date="2007-04" db="EMBL/GenBank/DDBJ databases">
        <title>Annotation of Pediculus humanus corporis strain USDA.</title>
        <authorList>
            <person name="Kirkness E."/>
            <person name="Hannick L."/>
            <person name="Hass B."/>
            <person name="Bruggner R."/>
            <person name="Lawson D."/>
            <person name="Bidwell S."/>
            <person name="Joardar V."/>
            <person name="Caler E."/>
            <person name="Walenz B."/>
            <person name="Inman J."/>
            <person name="Schobel S."/>
            <person name="Galinsky K."/>
            <person name="Amedeo P."/>
            <person name="Strausberg R."/>
        </authorList>
    </citation>
    <scope>NUCLEOTIDE SEQUENCE</scope>
    <source>
        <strain evidence="2">USDA</strain>
    </source>
</reference>
<dbReference type="FunCoup" id="E0VDX8">
    <property type="interactions" value="76"/>
</dbReference>
<feature type="domain" description="SAC3/GANP/THP3 conserved" evidence="1">
    <location>
        <begin position="108"/>
        <end position="245"/>
    </location>
</feature>
<evidence type="ECO:0000313" key="4">
    <source>
        <dbReference type="Proteomes" id="UP000009046"/>
    </source>
</evidence>
<dbReference type="GO" id="GO:0051225">
    <property type="term" value="P:spindle assembly"/>
    <property type="evidence" value="ECO:0007669"/>
    <property type="project" value="TreeGrafter"/>
</dbReference>
<dbReference type="InParanoid" id="E0VDX8"/>
<dbReference type="GO" id="GO:0005819">
    <property type="term" value="C:spindle"/>
    <property type="evidence" value="ECO:0007669"/>
    <property type="project" value="TreeGrafter"/>
</dbReference>
<dbReference type="Gene3D" id="1.25.40.990">
    <property type="match status" value="2"/>
</dbReference>
<dbReference type="STRING" id="121224.E0VDX8"/>
<dbReference type="GO" id="GO:0005634">
    <property type="term" value="C:nucleus"/>
    <property type="evidence" value="ECO:0007669"/>
    <property type="project" value="TreeGrafter"/>
</dbReference>
<dbReference type="VEuPathDB" id="VectorBase:PHUM126750"/>
<dbReference type="InterPro" id="IPR045107">
    <property type="entry name" value="SAC3/GANP/THP3"/>
</dbReference>
<dbReference type="OMA" id="FHESIFK"/>
<dbReference type="Proteomes" id="UP000009046">
    <property type="component" value="Unassembled WGS sequence"/>
</dbReference>
<accession>E0VDX8</accession>
<dbReference type="PANTHER" id="PTHR12436">
    <property type="entry name" value="80 KDA MCM3-ASSOCIATED PROTEIN"/>
    <property type="match status" value="1"/>
</dbReference>
<dbReference type="CTD" id="8239337"/>
<organism>
    <name type="scientific">Pediculus humanus subsp. corporis</name>
    <name type="common">Body louse</name>
    <dbReference type="NCBI Taxonomy" id="121224"/>
    <lineage>
        <taxon>Eukaryota</taxon>
        <taxon>Metazoa</taxon>
        <taxon>Ecdysozoa</taxon>
        <taxon>Arthropoda</taxon>
        <taxon>Hexapoda</taxon>
        <taxon>Insecta</taxon>
        <taxon>Pterygota</taxon>
        <taxon>Neoptera</taxon>
        <taxon>Paraneoptera</taxon>
        <taxon>Psocodea</taxon>
        <taxon>Troctomorpha</taxon>
        <taxon>Phthiraptera</taxon>
        <taxon>Anoplura</taxon>
        <taxon>Pediculidae</taxon>
        <taxon>Pediculus</taxon>
    </lineage>
</organism>
<dbReference type="GeneID" id="8239337"/>